<evidence type="ECO:0000313" key="2">
    <source>
        <dbReference type="Proteomes" id="UP001454036"/>
    </source>
</evidence>
<keyword evidence="2" id="KW-1185">Reference proteome</keyword>
<dbReference type="PANTHER" id="PTHR11439:SF440">
    <property type="entry name" value="INTEGRASE CATALYTIC DOMAIN-CONTAINING PROTEIN"/>
    <property type="match status" value="1"/>
</dbReference>
<name>A0AAV3QCW7_LITER</name>
<protein>
    <submittedName>
        <fullName evidence="1">Uncharacterized protein</fullName>
    </submittedName>
</protein>
<dbReference type="AlphaFoldDB" id="A0AAV3QCW7"/>
<comment type="caution">
    <text evidence="1">The sequence shown here is derived from an EMBL/GenBank/DDBJ whole genome shotgun (WGS) entry which is preliminary data.</text>
</comment>
<organism evidence="1 2">
    <name type="scientific">Lithospermum erythrorhizon</name>
    <name type="common">Purple gromwell</name>
    <name type="synonym">Lithospermum officinale var. erythrorhizon</name>
    <dbReference type="NCBI Taxonomy" id="34254"/>
    <lineage>
        <taxon>Eukaryota</taxon>
        <taxon>Viridiplantae</taxon>
        <taxon>Streptophyta</taxon>
        <taxon>Embryophyta</taxon>
        <taxon>Tracheophyta</taxon>
        <taxon>Spermatophyta</taxon>
        <taxon>Magnoliopsida</taxon>
        <taxon>eudicotyledons</taxon>
        <taxon>Gunneridae</taxon>
        <taxon>Pentapetalae</taxon>
        <taxon>asterids</taxon>
        <taxon>lamiids</taxon>
        <taxon>Boraginales</taxon>
        <taxon>Boraginaceae</taxon>
        <taxon>Boraginoideae</taxon>
        <taxon>Lithospermeae</taxon>
        <taxon>Lithospermum</taxon>
    </lineage>
</organism>
<accession>A0AAV3QCW7</accession>
<proteinExistence type="predicted"/>
<sequence>MFIRHTGNGKTTILIVYVDDIIVTGDDAEDRTIKAFTDADWTGSVDDRRSTSRYCTLVWGNMVTCRSRKQNLVARSSAEAEYQAMAHGVCESAIHIAHNSVQDDRTKHVEVDMHFIKEKIDGDIITIKHVLTGQQLVDVLTKGLSEKQFSLLLDKLGLTKIYCPA</sequence>
<dbReference type="CDD" id="cd09272">
    <property type="entry name" value="RNase_HI_RT_Ty1"/>
    <property type="match status" value="1"/>
</dbReference>
<evidence type="ECO:0000313" key="1">
    <source>
        <dbReference type="EMBL" id="GAA0160002.1"/>
    </source>
</evidence>
<gene>
    <name evidence="1" type="ORF">LIER_16658</name>
</gene>
<dbReference type="Proteomes" id="UP001454036">
    <property type="component" value="Unassembled WGS sequence"/>
</dbReference>
<dbReference type="PANTHER" id="PTHR11439">
    <property type="entry name" value="GAG-POL-RELATED RETROTRANSPOSON"/>
    <property type="match status" value="1"/>
</dbReference>
<dbReference type="EMBL" id="BAABME010003748">
    <property type="protein sequence ID" value="GAA0160002.1"/>
    <property type="molecule type" value="Genomic_DNA"/>
</dbReference>
<reference evidence="1 2" key="1">
    <citation type="submission" date="2024-01" db="EMBL/GenBank/DDBJ databases">
        <title>The complete chloroplast genome sequence of Lithospermum erythrorhizon: insights into the phylogenetic relationship among Boraginaceae species and the maternal lineages of purple gromwells.</title>
        <authorList>
            <person name="Okada T."/>
            <person name="Watanabe K."/>
        </authorList>
    </citation>
    <scope>NUCLEOTIDE SEQUENCE [LARGE SCALE GENOMIC DNA]</scope>
</reference>